<evidence type="ECO:0000256" key="2">
    <source>
        <dbReference type="ARBA" id="ARBA00023315"/>
    </source>
</evidence>
<dbReference type="GO" id="GO:0005840">
    <property type="term" value="C:ribosome"/>
    <property type="evidence" value="ECO:0007669"/>
    <property type="project" value="UniProtKB-KW"/>
</dbReference>
<evidence type="ECO:0000256" key="1">
    <source>
        <dbReference type="ARBA" id="ARBA00022679"/>
    </source>
</evidence>
<sequence>MTGRPHRLRAATDADRPALAALQVAGWRDAYAALIPADYLAGAFAGDVEQRWRDLEIGPDDVVLAAEAPDGALDGFITVWSRATPYIDNLHVRPGLRGGGVGRRLMAEAARRLAAQGRDAVELTVAVRNLRARAFYARLGGVEGEETRRPSFGAVIFHCLPVRWTSLAPLVAADAA</sequence>
<dbReference type="RefSeq" id="WP_093253794.1">
    <property type="nucleotide sequence ID" value="NZ_FNQM01000006.1"/>
</dbReference>
<evidence type="ECO:0000313" key="5">
    <source>
        <dbReference type="Proteomes" id="UP000198703"/>
    </source>
</evidence>
<dbReference type="Pfam" id="PF00583">
    <property type="entry name" value="Acetyltransf_1"/>
    <property type="match status" value="1"/>
</dbReference>
<dbReference type="InterPro" id="IPR016181">
    <property type="entry name" value="Acyl_CoA_acyltransferase"/>
</dbReference>
<name>A0A1H4C570_9RHOB</name>
<organism evidence="4 5">
    <name type="scientific">Rubrimonas cliftonensis</name>
    <dbReference type="NCBI Taxonomy" id="89524"/>
    <lineage>
        <taxon>Bacteria</taxon>
        <taxon>Pseudomonadati</taxon>
        <taxon>Pseudomonadota</taxon>
        <taxon>Alphaproteobacteria</taxon>
        <taxon>Rhodobacterales</taxon>
        <taxon>Paracoccaceae</taxon>
        <taxon>Rubrimonas</taxon>
    </lineage>
</organism>
<reference evidence="4 5" key="1">
    <citation type="submission" date="2016-10" db="EMBL/GenBank/DDBJ databases">
        <authorList>
            <person name="de Groot N.N."/>
        </authorList>
    </citation>
    <scope>NUCLEOTIDE SEQUENCE [LARGE SCALE GENOMIC DNA]</scope>
    <source>
        <strain evidence="4 5">DSM 15345</strain>
    </source>
</reference>
<dbReference type="GO" id="GO:0016747">
    <property type="term" value="F:acyltransferase activity, transferring groups other than amino-acyl groups"/>
    <property type="evidence" value="ECO:0007669"/>
    <property type="project" value="InterPro"/>
</dbReference>
<dbReference type="OrthoDB" id="273614at2"/>
<dbReference type="InterPro" id="IPR000182">
    <property type="entry name" value="GNAT_dom"/>
</dbReference>
<protein>
    <submittedName>
        <fullName evidence="4">Ribosomal protein S18 acetylase RimI</fullName>
    </submittedName>
</protein>
<dbReference type="STRING" id="89524.SAMN05444370_106208"/>
<keyword evidence="4" id="KW-0689">Ribosomal protein</keyword>
<dbReference type="Proteomes" id="UP000198703">
    <property type="component" value="Unassembled WGS sequence"/>
</dbReference>
<evidence type="ECO:0000313" key="4">
    <source>
        <dbReference type="EMBL" id="SEA55516.1"/>
    </source>
</evidence>
<keyword evidence="4" id="KW-0687">Ribonucleoprotein</keyword>
<evidence type="ECO:0000259" key="3">
    <source>
        <dbReference type="PROSITE" id="PS51186"/>
    </source>
</evidence>
<dbReference type="PANTHER" id="PTHR43877">
    <property type="entry name" value="AMINOALKYLPHOSPHONATE N-ACETYLTRANSFERASE-RELATED-RELATED"/>
    <property type="match status" value="1"/>
</dbReference>
<gene>
    <name evidence="4" type="ORF">SAMN05444370_106208</name>
</gene>
<keyword evidence="5" id="KW-1185">Reference proteome</keyword>
<dbReference type="AlphaFoldDB" id="A0A1H4C570"/>
<dbReference type="EMBL" id="FNQM01000006">
    <property type="protein sequence ID" value="SEA55516.1"/>
    <property type="molecule type" value="Genomic_DNA"/>
</dbReference>
<keyword evidence="1" id="KW-0808">Transferase</keyword>
<proteinExistence type="predicted"/>
<dbReference type="SUPFAM" id="SSF55729">
    <property type="entry name" value="Acyl-CoA N-acyltransferases (Nat)"/>
    <property type="match status" value="1"/>
</dbReference>
<feature type="domain" description="N-acetyltransferase" evidence="3">
    <location>
        <begin position="6"/>
        <end position="162"/>
    </location>
</feature>
<dbReference type="Gene3D" id="3.40.630.30">
    <property type="match status" value="1"/>
</dbReference>
<dbReference type="InterPro" id="IPR050832">
    <property type="entry name" value="Bact_Acetyltransf"/>
</dbReference>
<dbReference type="PROSITE" id="PS51186">
    <property type="entry name" value="GNAT"/>
    <property type="match status" value="1"/>
</dbReference>
<accession>A0A1H4C570</accession>
<keyword evidence="2" id="KW-0012">Acyltransferase</keyword>